<comment type="cofactor">
    <cofactor evidence="1">
        <name>Mg(2+)</name>
        <dbReference type="ChEBI" id="CHEBI:18420"/>
    </cofactor>
</comment>
<dbReference type="GO" id="GO:0016787">
    <property type="term" value="F:hydrolase activity"/>
    <property type="evidence" value="ECO:0007669"/>
    <property type="project" value="UniProtKB-KW"/>
</dbReference>
<gene>
    <name evidence="3" type="ORF">EV420DRAFT_1250354</name>
</gene>
<dbReference type="GO" id="GO:0000723">
    <property type="term" value="P:telomere maintenance"/>
    <property type="evidence" value="ECO:0007669"/>
    <property type="project" value="InterPro"/>
</dbReference>
<keyword evidence="1" id="KW-0067">ATP-binding</keyword>
<dbReference type="GO" id="GO:0006281">
    <property type="term" value="P:DNA repair"/>
    <property type="evidence" value="ECO:0007669"/>
    <property type="project" value="UniProtKB-KW"/>
</dbReference>
<comment type="similarity">
    <text evidence="1">Belongs to the helicase family.</text>
</comment>
<accession>A0AA39MJF8</accession>
<evidence type="ECO:0000313" key="4">
    <source>
        <dbReference type="Proteomes" id="UP001175211"/>
    </source>
</evidence>
<dbReference type="GO" id="GO:0043139">
    <property type="term" value="F:5'-3' DNA helicase activity"/>
    <property type="evidence" value="ECO:0007669"/>
    <property type="project" value="UniProtKB-EC"/>
</dbReference>
<feature type="domain" description="DNA helicase Pif1-like DEAD-box helicase" evidence="2">
    <location>
        <begin position="18"/>
        <end position="89"/>
    </location>
</feature>
<dbReference type="EC" id="5.6.2.3" evidence="1"/>
<protein>
    <recommendedName>
        <fullName evidence="1">ATP-dependent DNA helicase</fullName>
        <ecNumber evidence="1">5.6.2.3</ecNumber>
    </recommendedName>
</protein>
<dbReference type="GO" id="GO:0005524">
    <property type="term" value="F:ATP binding"/>
    <property type="evidence" value="ECO:0007669"/>
    <property type="project" value="UniProtKB-KW"/>
</dbReference>
<organism evidence="3 4">
    <name type="scientific">Armillaria tabescens</name>
    <name type="common">Ringless honey mushroom</name>
    <name type="synonym">Agaricus tabescens</name>
    <dbReference type="NCBI Taxonomy" id="1929756"/>
    <lineage>
        <taxon>Eukaryota</taxon>
        <taxon>Fungi</taxon>
        <taxon>Dikarya</taxon>
        <taxon>Basidiomycota</taxon>
        <taxon>Agaricomycotina</taxon>
        <taxon>Agaricomycetes</taxon>
        <taxon>Agaricomycetidae</taxon>
        <taxon>Agaricales</taxon>
        <taxon>Marasmiineae</taxon>
        <taxon>Physalacriaceae</taxon>
        <taxon>Desarmillaria</taxon>
    </lineage>
</organism>
<evidence type="ECO:0000259" key="2">
    <source>
        <dbReference type="Pfam" id="PF05970"/>
    </source>
</evidence>
<dbReference type="Pfam" id="PF05970">
    <property type="entry name" value="PIF1"/>
    <property type="match status" value="1"/>
</dbReference>
<keyword evidence="1" id="KW-0233">DNA recombination</keyword>
<name>A0AA39MJF8_ARMTA</name>
<proteinExistence type="inferred from homology"/>
<dbReference type="AlphaFoldDB" id="A0AA39MJF8"/>
<evidence type="ECO:0000256" key="1">
    <source>
        <dbReference type="RuleBase" id="RU363044"/>
    </source>
</evidence>
<dbReference type="InterPro" id="IPR010285">
    <property type="entry name" value="DNA_helicase_pif1-like_DEAD"/>
</dbReference>
<dbReference type="GO" id="GO:0006310">
    <property type="term" value="P:DNA recombination"/>
    <property type="evidence" value="ECO:0007669"/>
    <property type="project" value="UniProtKB-KW"/>
</dbReference>
<reference evidence="3" key="1">
    <citation type="submission" date="2023-06" db="EMBL/GenBank/DDBJ databases">
        <authorList>
            <consortium name="Lawrence Berkeley National Laboratory"/>
            <person name="Ahrendt S."/>
            <person name="Sahu N."/>
            <person name="Indic B."/>
            <person name="Wong-Bajracharya J."/>
            <person name="Merenyi Z."/>
            <person name="Ke H.-M."/>
            <person name="Monk M."/>
            <person name="Kocsube S."/>
            <person name="Drula E."/>
            <person name="Lipzen A."/>
            <person name="Balint B."/>
            <person name="Henrissat B."/>
            <person name="Andreopoulos B."/>
            <person name="Martin F.M."/>
            <person name="Harder C.B."/>
            <person name="Rigling D."/>
            <person name="Ford K.L."/>
            <person name="Foster G.D."/>
            <person name="Pangilinan J."/>
            <person name="Papanicolaou A."/>
            <person name="Barry K."/>
            <person name="LaButti K."/>
            <person name="Viragh M."/>
            <person name="Koriabine M."/>
            <person name="Yan M."/>
            <person name="Riley R."/>
            <person name="Champramary S."/>
            <person name="Plett K.L."/>
            <person name="Tsai I.J."/>
            <person name="Slot J."/>
            <person name="Sipos G."/>
            <person name="Plett J."/>
            <person name="Nagy L.G."/>
            <person name="Grigoriev I.V."/>
        </authorList>
    </citation>
    <scope>NUCLEOTIDE SEQUENCE</scope>
    <source>
        <strain evidence="3">CCBAS 213</strain>
    </source>
</reference>
<keyword evidence="1" id="KW-0227">DNA damage</keyword>
<keyword evidence="1" id="KW-0347">Helicase</keyword>
<evidence type="ECO:0000313" key="3">
    <source>
        <dbReference type="EMBL" id="KAK0437116.1"/>
    </source>
</evidence>
<dbReference type="RefSeq" id="XP_060322482.1">
    <property type="nucleotide sequence ID" value="XM_060466719.1"/>
</dbReference>
<keyword evidence="4" id="KW-1185">Reference proteome</keyword>
<keyword evidence="1" id="KW-0547">Nucleotide-binding</keyword>
<dbReference type="EMBL" id="JAUEPS010000117">
    <property type="protein sequence ID" value="KAK0437116.1"/>
    <property type="molecule type" value="Genomic_DNA"/>
</dbReference>
<dbReference type="Proteomes" id="UP001175211">
    <property type="component" value="Unassembled WGS sequence"/>
</dbReference>
<dbReference type="GeneID" id="85350267"/>
<feature type="non-terminal residue" evidence="3">
    <location>
        <position position="146"/>
    </location>
</feature>
<comment type="caution">
    <text evidence="3">The sequence shown here is derived from an EMBL/GenBank/DDBJ whole genome shotgun (WGS) entry which is preliminary data.</text>
</comment>
<comment type="catalytic activity">
    <reaction evidence="1">
        <text>ATP + H2O = ADP + phosphate + H(+)</text>
        <dbReference type="Rhea" id="RHEA:13065"/>
        <dbReference type="ChEBI" id="CHEBI:15377"/>
        <dbReference type="ChEBI" id="CHEBI:15378"/>
        <dbReference type="ChEBI" id="CHEBI:30616"/>
        <dbReference type="ChEBI" id="CHEBI:43474"/>
        <dbReference type="ChEBI" id="CHEBI:456216"/>
        <dbReference type="EC" id="5.6.2.3"/>
    </reaction>
</comment>
<keyword evidence="1" id="KW-0234">DNA repair</keyword>
<sequence length="146" mass="16271">MVGSKMLVQISAALCEAKEDNGIFGGINIIFAGGFAQLSPVGDSRIFSRVKNRSSRADSVQKHVLGKLLWFSVNVVVILHKVMRQEGTENADFTGKCVKLDWNSEEWENAPLIVSENAVKDAYNDRAARSFADRTGRQLHYYYSVD</sequence>
<keyword evidence="1" id="KW-0378">Hydrolase</keyword>